<dbReference type="EMBL" id="JACDTQ010002452">
    <property type="protein sequence ID" value="KAF5918436.1"/>
    <property type="molecule type" value="Genomic_DNA"/>
</dbReference>
<feature type="region of interest" description="Disordered" evidence="1">
    <location>
        <begin position="1"/>
        <end position="23"/>
    </location>
</feature>
<evidence type="ECO:0000313" key="3">
    <source>
        <dbReference type="Proteomes" id="UP000551758"/>
    </source>
</evidence>
<feature type="compositionally biased region" description="Acidic residues" evidence="1">
    <location>
        <begin position="167"/>
        <end position="176"/>
    </location>
</feature>
<protein>
    <submittedName>
        <fullName evidence="2">Uncharacterized protein</fullName>
    </submittedName>
</protein>
<dbReference type="AlphaFoldDB" id="A0A7J7ESL6"/>
<feature type="region of interest" description="Disordered" evidence="1">
    <location>
        <begin position="85"/>
        <end position="198"/>
    </location>
</feature>
<reference evidence="2 3" key="1">
    <citation type="journal article" date="2020" name="Mol. Biol. Evol.">
        <title>Interspecific Gene Flow and the Evolution of Specialization in Black and White Rhinoceros.</title>
        <authorList>
            <person name="Moodley Y."/>
            <person name="Westbury M.V."/>
            <person name="Russo I.M."/>
            <person name="Gopalakrishnan S."/>
            <person name="Rakotoarivelo A."/>
            <person name="Olsen R.A."/>
            <person name="Prost S."/>
            <person name="Tunstall T."/>
            <person name="Ryder O.A."/>
            <person name="Dalen L."/>
            <person name="Bruford M.W."/>
        </authorList>
    </citation>
    <scope>NUCLEOTIDE SEQUENCE [LARGE SCALE GENOMIC DNA]</scope>
    <source>
        <strain evidence="2">SBR-YM</strain>
        <tissue evidence="2">Skin</tissue>
    </source>
</reference>
<comment type="caution">
    <text evidence="2">The sequence shown here is derived from an EMBL/GenBank/DDBJ whole genome shotgun (WGS) entry which is preliminary data.</text>
</comment>
<sequence length="198" mass="21511">MRENGVQERKKRKKPVGGWGKALGLGMPEQKDLGVTMFMGHLGHARHITLSVTLYLLTHHAPKPLPQMNLKPGVAGARVTIHPRVPGGAAEGLQGSWSPSGGQVGMESASSQEEGPLVLTRYRERQVRTPRGQEGARPTRNKATAPSLQPPPPLEQEEILTMKVEEDFCWEQEPSLETEASSRRPSASSSSSSDLGRP</sequence>
<feature type="compositionally biased region" description="Low complexity" evidence="1">
    <location>
        <begin position="183"/>
        <end position="198"/>
    </location>
</feature>
<organism evidence="2 3">
    <name type="scientific">Diceros bicornis minor</name>
    <name type="common">South-central black rhinoceros</name>
    <dbReference type="NCBI Taxonomy" id="77932"/>
    <lineage>
        <taxon>Eukaryota</taxon>
        <taxon>Metazoa</taxon>
        <taxon>Chordata</taxon>
        <taxon>Craniata</taxon>
        <taxon>Vertebrata</taxon>
        <taxon>Euteleostomi</taxon>
        <taxon>Mammalia</taxon>
        <taxon>Eutheria</taxon>
        <taxon>Laurasiatheria</taxon>
        <taxon>Perissodactyla</taxon>
        <taxon>Rhinocerotidae</taxon>
        <taxon>Diceros</taxon>
    </lineage>
</organism>
<accession>A0A7J7ESL6</accession>
<keyword evidence="3" id="KW-1185">Reference proteome</keyword>
<dbReference type="Proteomes" id="UP000551758">
    <property type="component" value="Unassembled WGS sequence"/>
</dbReference>
<proteinExistence type="predicted"/>
<name>A0A7J7ESL6_DICBM</name>
<gene>
    <name evidence="2" type="ORF">HPG69_011877</name>
</gene>
<evidence type="ECO:0000256" key="1">
    <source>
        <dbReference type="SAM" id="MobiDB-lite"/>
    </source>
</evidence>
<evidence type="ECO:0000313" key="2">
    <source>
        <dbReference type="EMBL" id="KAF5918436.1"/>
    </source>
</evidence>